<gene>
    <name evidence="5" type="ORF">GCM10022262_19120</name>
</gene>
<evidence type="ECO:0000256" key="4">
    <source>
        <dbReference type="ARBA" id="ARBA00023163"/>
    </source>
</evidence>
<proteinExistence type="predicted"/>
<evidence type="ECO:0000256" key="3">
    <source>
        <dbReference type="ARBA" id="ARBA00023125"/>
    </source>
</evidence>
<keyword evidence="2" id="KW-0731">Sigma factor</keyword>
<dbReference type="PANTHER" id="PTHR43133:SF8">
    <property type="entry name" value="RNA POLYMERASE SIGMA FACTOR HI_1459-RELATED"/>
    <property type="match status" value="1"/>
</dbReference>
<sequence length="225" mass="24325">MTQELASEGTTVLPAGARSLDDAVPLDWVATLRVPGPERDRALATLHALLERAARHQVHRMRHLLGAGDRATVDELTTAAADGALAALLAKLDTFEGRSLFTTWAYKFAILEAATEVRRRAWSGREVSLEGGERLTDPAPGPEQLVLAHDLADAVSLALDEALTEHQRRVAVALLVEQVPVDVLADRLGTTRGALYKTLHDARRRIRAHLTAAGYLPATSRTGAR</sequence>
<evidence type="ECO:0000313" key="5">
    <source>
        <dbReference type="EMBL" id="GAA4287553.1"/>
    </source>
</evidence>
<keyword evidence="1" id="KW-0805">Transcription regulation</keyword>
<dbReference type="NCBIfam" id="TIGR02937">
    <property type="entry name" value="sigma70-ECF"/>
    <property type="match status" value="1"/>
</dbReference>
<dbReference type="InterPro" id="IPR013324">
    <property type="entry name" value="RNA_pol_sigma_r3/r4-like"/>
</dbReference>
<name>A0ABP8EUA6_9MICO</name>
<dbReference type="EMBL" id="BAABBA010000008">
    <property type="protein sequence ID" value="GAA4287553.1"/>
    <property type="molecule type" value="Genomic_DNA"/>
</dbReference>
<dbReference type="InterPro" id="IPR036388">
    <property type="entry name" value="WH-like_DNA-bd_sf"/>
</dbReference>
<evidence type="ECO:0000256" key="2">
    <source>
        <dbReference type="ARBA" id="ARBA00023082"/>
    </source>
</evidence>
<keyword evidence="3" id="KW-0238">DNA-binding</keyword>
<dbReference type="PANTHER" id="PTHR43133">
    <property type="entry name" value="RNA POLYMERASE ECF-TYPE SIGMA FACTO"/>
    <property type="match status" value="1"/>
</dbReference>
<comment type="caution">
    <text evidence="5">The sequence shown here is derived from an EMBL/GenBank/DDBJ whole genome shotgun (WGS) entry which is preliminary data.</text>
</comment>
<dbReference type="Gene3D" id="1.10.10.10">
    <property type="entry name" value="Winged helix-like DNA-binding domain superfamily/Winged helix DNA-binding domain"/>
    <property type="match status" value="1"/>
</dbReference>
<organism evidence="5 6">
    <name type="scientific">Georgenia daeguensis</name>
    <dbReference type="NCBI Taxonomy" id="908355"/>
    <lineage>
        <taxon>Bacteria</taxon>
        <taxon>Bacillati</taxon>
        <taxon>Actinomycetota</taxon>
        <taxon>Actinomycetes</taxon>
        <taxon>Micrococcales</taxon>
        <taxon>Bogoriellaceae</taxon>
        <taxon>Georgenia</taxon>
    </lineage>
</organism>
<keyword evidence="4" id="KW-0804">Transcription</keyword>
<protein>
    <submittedName>
        <fullName evidence="5">RNA polymerase sigma factor</fullName>
    </submittedName>
</protein>
<dbReference type="SUPFAM" id="SSF88659">
    <property type="entry name" value="Sigma3 and sigma4 domains of RNA polymerase sigma factors"/>
    <property type="match status" value="1"/>
</dbReference>
<evidence type="ECO:0000256" key="1">
    <source>
        <dbReference type="ARBA" id="ARBA00023015"/>
    </source>
</evidence>
<accession>A0ABP8EUA6</accession>
<reference evidence="6" key="1">
    <citation type="journal article" date="2019" name="Int. J. Syst. Evol. Microbiol.">
        <title>The Global Catalogue of Microorganisms (GCM) 10K type strain sequencing project: providing services to taxonomists for standard genome sequencing and annotation.</title>
        <authorList>
            <consortium name="The Broad Institute Genomics Platform"/>
            <consortium name="The Broad Institute Genome Sequencing Center for Infectious Disease"/>
            <person name="Wu L."/>
            <person name="Ma J."/>
        </authorList>
    </citation>
    <scope>NUCLEOTIDE SEQUENCE [LARGE SCALE GENOMIC DNA]</scope>
    <source>
        <strain evidence="6">JCM 17459</strain>
    </source>
</reference>
<dbReference type="RefSeq" id="WP_345040356.1">
    <property type="nucleotide sequence ID" value="NZ_BAABBA010000008.1"/>
</dbReference>
<evidence type="ECO:0000313" key="6">
    <source>
        <dbReference type="Proteomes" id="UP001499841"/>
    </source>
</evidence>
<dbReference type="Proteomes" id="UP001499841">
    <property type="component" value="Unassembled WGS sequence"/>
</dbReference>
<dbReference type="InterPro" id="IPR039425">
    <property type="entry name" value="RNA_pol_sigma-70-like"/>
</dbReference>
<keyword evidence="6" id="KW-1185">Reference proteome</keyword>
<dbReference type="InterPro" id="IPR014284">
    <property type="entry name" value="RNA_pol_sigma-70_dom"/>
</dbReference>